<accession>A0A8T2LIG8</accession>
<sequence>MIHHTQNVQYSPKFQYLTPRYHPCSCSILHIRDIFASLKMRQLSQVNRRCLNWKWCSSVRDDSSYPECAVFPKASVSHTKISTIQLQHSSYKEETTLPVCELDN</sequence>
<evidence type="ECO:0000313" key="1">
    <source>
        <dbReference type="EMBL" id="KAG9271290.1"/>
    </source>
</evidence>
<dbReference type="Proteomes" id="UP000752171">
    <property type="component" value="Unassembled WGS sequence"/>
</dbReference>
<proteinExistence type="predicted"/>
<organism evidence="1 2">
    <name type="scientific">Astyanax mexicanus</name>
    <name type="common">Blind cave fish</name>
    <name type="synonym">Astyanax fasciatus mexicanus</name>
    <dbReference type="NCBI Taxonomy" id="7994"/>
    <lineage>
        <taxon>Eukaryota</taxon>
        <taxon>Metazoa</taxon>
        <taxon>Chordata</taxon>
        <taxon>Craniata</taxon>
        <taxon>Vertebrata</taxon>
        <taxon>Euteleostomi</taxon>
        <taxon>Actinopterygii</taxon>
        <taxon>Neopterygii</taxon>
        <taxon>Teleostei</taxon>
        <taxon>Ostariophysi</taxon>
        <taxon>Characiformes</taxon>
        <taxon>Characoidei</taxon>
        <taxon>Acestrorhamphidae</taxon>
        <taxon>Acestrorhamphinae</taxon>
        <taxon>Astyanax</taxon>
    </lineage>
</organism>
<name>A0A8T2LIG8_ASTMX</name>
<comment type="caution">
    <text evidence="1">The sequence shown here is derived from an EMBL/GenBank/DDBJ whole genome shotgun (WGS) entry which is preliminary data.</text>
</comment>
<evidence type="ECO:0000313" key="2">
    <source>
        <dbReference type="Proteomes" id="UP000752171"/>
    </source>
</evidence>
<gene>
    <name evidence="1" type="ORF">AMEX_G14189</name>
</gene>
<dbReference type="AlphaFoldDB" id="A0A8T2LIG8"/>
<dbReference type="EMBL" id="JAICCE010000011">
    <property type="protein sequence ID" value="KAG9271290.1"/>
    <property type="molecule type" value="Genomic_DNA"/>
</dbReference>
<reference evidence="1 2" key="1">
    <citation type="submission" date="2021-07" db="EMBL/GenBank/DDBJ databases">
        <authorList>
            <person name="Imarazene B."/>
            <person name="Zahm M."/>
            <person name="Klopp C."/>
            <person name="Cabau C."/>
            <person name="Beille S."/>
            <person name="Jouanno E."/>
            <person name="Castinel A."/>
            <person name="Lluch J."/>
            <person name="Gil L."/>
            <person name="Kuchtly C."/>
            <person name="Lopez Roques C."/>
            <person name="Donnadieu C."/>
            <person name="Parrinello H."/>
            <person name="Journot L."/>
            <person name="Du K."/>
            <person name="Schartl M."/>
            <person name="Retaux S."/>
            <person name="Guiguen Y."/>
        </authorList>
    </citation>
    <scope>NUCLEOTIDE SEQUENCE [LARGE SCALE GENOMIC DNA]</scope>
    <source>
        <strain evidence="1">Pach_M1</strain>
        <tissue evidence="1">Testis</tissue>
    </source>
</reference>
<protein>
    <submittedName>
        <fullName evidence="1">Uncharacterized protein</fullName>
    </submittedName>
</protein>